<evidence type="ECO:0000313" key="2">
    <source>
        <dbReference type="Proteomes" id="UP000008021"/>
    </source>
</evidence>
<reference evidence="1" key="1">
    <citation type="submission" date="2015-04" db="UniProtKB">
        <authorList>
            <consortium name="EnsemblPlants"/>
        </authorList>
    </citation>
    <scope>IDENTIFICATION</scope>
</reference>
<dbReference type="HOGENOM" id="CLU_2501727_0_0_1"/>
<name>A0A0E0D2F7_9ORYZ</name>
<dbReference type="EnsemblPlants" id="OMERI03G20120.1">
    <property type="protein sequence ID" value="OMERI03G20120.1"/>
    <property type="gene ID" value="OMERI03G20120"/>
</dbReference>
<accession>A0A0E0D2F7</accession>
<organism evidence="1">
    <name type="scientific">Oryza meridionalis</name>
    <dbReference type="NCBI Taxonomy" id="40149"/>
    <lineage>
        <taxon>Eukaryota</taxon>
        <taxon>Viridiplantae</taxon>
        <taxon>Streptophyta</taxon>
        <taxon>Embryophyta</taxon>
        <taxon>Tracheophyta</taxon>
        <taxon>Spermatophyta</taxon>
        <taxon>Magnoliopsida</taxon>
        <taxon>Liliopsida</taxon>
        <taxon>Poales</taxon>
        <taxon>Poaceae</taxon>
        <taxon>BOP clade</taxon>
        <taxon>Oryzoideae</taxon>
        <taxon>Oryzeae</taxon>
        <taxon>Oryzinae</taxon>
        <taxon>Oryza</taxon>
    </lineage>
</organism>
<protein>
    <recommendedName>
        <fullName evidence="3">DUF834 domain-containing protein</fullName>
    </recommendedName>
</protein>
<keyword evidence="2" id="KW-1185">Reference proteome</keyword>
<sequence length="86" mass="8341">MTFVSAGGRSQSATAAEEIVAGSVVFDFGDWSEGRDSVTGAAAGSGAALAVVGDGGGGGGGKGRGIDLGGRRAWGEGERVRELRAA</sequence>
<evidence type="ECO:0008006" key="3">
    <source>
        <dbReference type="Google" id="ProtNLM"/>
    </source>
</evidence>
<reference evidence="1" key="2">
    <citation type="submission" date="2018-05" db="EMBL/GenBank/DDBJ databases">
        <title>OmerRS3 (Oryza meridionalis Reference Sequence Version 3).</title>
        <authorList>
            <person name="Zhang J."/>
            <person name="Kudrna D."/>
            <person name="Lee S."/>
            <person name="Talag J."/>
            <person name="Welchert J."/>
            <person name="Wing R.A."/>
        </authorList>
    </citation>
    <scope>NUCLEOTIDE SEQUENCE [LARGE SCALE GENOMIC DNA]</scope>
    <source>
        <strain evidence="1">cv. OR44</strain>
    </source>
</reference>
<dbReference type="Proteomes" id="UP000008021">
    <property type="component" value="Chromosome 3"/>
</dbReference>
<evidence type="ECO:0000313" key="1">
    <source>
        <dbReference type="EnsemblPlants" id="OMERI03G20120.1"/>
    </source>
</evidence>
<proteinExistence type="predicted"/>
<dbReference type="Gramene" id="OMERI03G20120.1">
    <property type="protein sequence ID" value="OMERI03G20120.1"/>
    <property type="gene ID" value="OMERI03G20120"/>
</dbReference>
<dbReference type="AlphaFoldDB" id="A0A0E0D2F7"/>